<dbReference type="GO" id="GO:0004930">
    <property type="term" value="F:G protein-coupled receptor activity"/>
    <property type="evidence" value="ECO:0007669"/>
    <property type="project" value="InterPro"/>
</dbReference>
<dbReference type="InterPro" id="IPR052808">
    <property type="entry name" value="GPCR_Mth-like"/>
</dbReference>
<feature type="chain" id="PRO_5043482549" description="G-protein coupled receptors family 2 profile 2 domain-containing protein" evidence="6">
    <location>
        <begin position="40"/>
        <end position="430"/>
    </location>
</feature>
<keyword evidence="2 5" id="KW-0812">Transmembrane</keyword>
<evidence type="ECO:0000256" key="1">
    <source>
        <dbReference type="ARBA" id="ARBA00004141"/>
    </source>
</evidence>
<keyword evidence="3 5" id="KW-1133">Transmembrane helix</keyword>
<gene>
    <name evidence="8" type="ORF">EEDITHA_LOCUS10020</name>
</gene>
<dbReference type="Proteomes" id="UP001153954">
    <property type="component" value="Unassembled WGS sequence"/>
</dbReference>
<evidence type="ECO:0000313" key="8">
    <source>
        <dbReference type="EMBL" id="CAH2094458.1"/>
    </source>
</evidence>
<evidence type="ECO:0000256" key="5">
    <source>
        <dbReference type="SAM" id="Phobius"/>
    </source>
</evidence>
<dbReference type="PANTHER" id="PTHR46953:SF1">
    <property type="entry name" value="G-PROTEIN COUPLED RECEPTOR MTH-LIKE 1-RELATED"/>
    <property type="match status" value="1"/>
</dbReference>
<evidence type="ECO:0000256" key="4">
    <source>
        <dbReference type="ARBA" id="ARBA00023136"/>
    </source>
</evidence>
<dbReference type="PANTHER" id="PTHR46953">
    <property type="entry name" value="G-PROTEIN COUPLED RECEPTOR MTH-LIKE 1-RELATED"/>
    <property type="match status" value="1"/>
</dbReference>
<comment type="caution">
    <text evidence="8">The sequence shown here is derived from an EMBL/GenBank/DDBJ whole genome shotgun (WGS) entry which is preliminary data.</text>
</comment>
<dbReference type="EMBL" id="CAKOGL010000014">
    <property type="protein sequence ID" value="CAH2094458.1"/>
    <property type="molecule type" value="Genomic_DNA"/>
</dbReference>
<feature type="signal peptide" evidence="6">
    <location>
        <begin position="1"/>
        <end position="39"/>
    </location>
</feature>
<keyword evidence="9" id="KW-1185">Reference proteome</keyword>
<dbReference type="InterPro" id="IPR017981">
    <property type="entry name" value="GPCR_2-like_7TM"/>
</dbReference>
<reference evidence="8" key="1">
    <citation type="submission" date="2022-03" db="EMBL/GenBank/DDBJ databases">
        <authorList>
            <person name="Tunstrom K."/>
        </authorList>
    </citation>
    <scope>NUCLEOTIDE SEQUENCE</scope>
</reference>
<feature type="transmembrane region" description="Helical" evidence="5">
    <location>
        <begin position="138"/>
        <end position="159"/>
    </location>
</feature>
<dbReference type="InterPro" id="IPR000832">
    <property type="entry name" value="GPCR_2_secretin-like"/>
</dbReference>
<organism evidence="8 9">
    <name type="scientific">Euphydryas editha</name>
    <name type="common">Edith's checkerspot</name>
    <dbReference type="NCBI Taxonomy" id="104508"/>
    <lineage>
        <taxon>Eukaryota</taxon>
        <taxon>Metazoa</taxon>
        <taxon>Ecdysozoa</taxon>
        <taxon>Arthropoda</taxon>
        <taxon>Hexapoda</taxon>
        <taxon>Insecta</taxon>
        <taxon>Pterygota</taxon>
        <taxon>Neoptera</taxon>
        <taxon>Endopterygota</taxon>
        <taxon>Lepidoptera</taxon>
        <taxon>Glossata</taxon>
        <taxon>Ditrysia</taxon>
        <taxon>Papilionoidea</taxon>
        <taxon>Nymphalidae</taxon>
        <taxon>Nymphalinae</taxon>
        <taxon>Euphydryas</taxon>
    </lineage>
</organism>
<keyword evidence="6" id="KW-0732">Signal</keyword>
<evidence type="ECO:0000256" key="6">
    <source>
        <dbReference type="SAM" id="SignalP"/>
    </source>
</evidence>
<accession>A0AAU9U911</accession>
<feature type="transmembrane region" description="Helical" evidence="5">
    <location>
        <begin position="289"/>
        <end position="311"/>
    </location>
</feature>
<dbReference type="Pfam" id="PF00002">
    <property type="entry name" value="7tm_2"/>
    <property type="match status" value="1"/>
</dbReference>
<proteinExistence type="predicted"/>
<feature type="transmembrane region" description="Helical" evidence="5">
    <location>
        <begin position="360"/>
        <end position="383"/>
    </location>
</feature>
<feature type="domain" description="G-protein coupled receptors family 2 profile 2" evidence="7">
    <location>
        <begin position="134"/>
        <end position="384"/>
    </location>
</feature>
<evidence type="ECO:0000259" key="7">
    <source>
        <dbReference type="PROSITE" id="PS50261"/>
    </source>
</evidence>
<feature type="transmembrane region" description="Helical" evidence="5">
    <location>
        <begin position="241"/>
        <end position="261"/>
    </location>
</feature>
<evidence type="ECO:0000313" key="9">
    <source>
        <dbReference type="Proteomes" id="UP001153954"/>
    </source>
</evidence>
<comment type="subcellular location">
    <subcellularLocation>
        <location evidence="1">Membrane</location>
        <topology evidence="1">Multi-pass membrane protein</topology>
    </subcellularLocation>
</comment>
<evidence type="ECO:0000256" key="3">
    <source>
        <dbReference type="ARBA" id="ARBA00022989"/>
    </source>
</evidence>
<dbReference type="PROSITE" id="PS50261">
    <property type="entry name" value="G_PROTEIN_RECEP_F2_4"/>
    <property type="match status" value="1"/>
</dbReference>
<keyword evidence="4 5" id="KW-0472">Membrane</keyword>
<feature type="transmembrane region" description="Helical" evidence="5">
    <location>
        <begin position="332"/>
        <end position="354"/>
    </location>
</feature>
<dbReference type="GO" id="GO:0016020">
    <property type="term" value="C:membrane"/>
    <property type="evidence" value="ECO:0007669"/>
    <property type="project" value="UniProtKB-SubCell"/>
</dbReference>
<protein>
    <recommendedName>
        <fullName evidence="7">G-protein coupled receptors family 2 profile 2 domain-containing protein</fullName>
    </recommendedName>
</protein>
<sequence>MILSLGRDTKIASLSLIAPTYKKHEVIILLLSLIGICLTANPCCDDNEIIRPRGYCGDSTERINMNCSLGHMLLKDVILNGYKVSTQDSPNYVFVEDPNLYCLGTMYKNASDHSLGTVLAAVVCFEEIKSSDNNIETGGVLTLVSVLFLLATFAVYMYLPQMRDLQGVCYMCMCVSMALGFLSLGVLQLSPGFRGEICTITGFLVYFWMMATFFWMNVISVNMYRTVHDASYLKKTEKTQYFMYNCYAWGCTIFFLIVALITNFAEGNHYKPGIGDTSCWFNGRTETWIFFYGPIAVLIAANVILFFLSSIRLWRHTRKYEVNKLNNLKHRFLVSLKLFLVMGISWIFEIASFAHGGEHIIWKIMDTFNCLQGVVIFLILVVFRRRAIQGLASEGCCLPIMRPLAEKLSPHDDSDDQQILADDTVEVRLN</sequence>
<dbReference type="CDD" id="cd15039">
    <property type="entry name" value="7tmB3_Methuselah-like"/>
    <property type="match status" value="1"/>
</dbReference>
<evidence type="ECO:0000256" key="2">
    <source>
        <dbReference type="ARBA" id="ARBA00022692"/>
    </source>
</evidence>
<feature type="transmembrane region" description="Helical" evidence="5">
    <location>
        <begin position="168"/>
        <end position="187"/>
    </location>
</feature>
<dbReference type="AlphaFoldDB" id="A0AAU9U911"/>
<dbReference type="GO" id="GO:0007166">
    <property type="term" value="P:cell surface receptor signaling pathway"/>
    <property type="evidence" value="ECO:0007669"/>
    <property type="project" value="InterPro"/>
</dbReference>
<name>A0AAU9U911_EUPED</name>
<dbReference type="Gene3D" id="1.20.1070.10">
    <property type="entry name" value="Rhodopsin 7-helix transmembrane proteins"/>
    <property type="match status" value="1"/>
</dbReference>
<feature type="transmembrane region" description="Helical" evidence="5">
    <location>
        <begin position="199"/>
        <end position="220"/>
    </location>
</feature>